<evidence type="ECO:0000256" key="7">
    <source>
        <dbReference type="ARBA" id="ARBA00023242"/>
    </source>
</evidence>
<dbReference type="PANTHER" id="PTHR18847">
    <property type="entry name" value="20 KD NUCLEAR CAP BINDING PROTEIN"/>
    <property type="match status" value="1"/>
</dbReference>
<comment type="similarity">
    <text evidence="2 11">Belongs to the RRM NCBP2 family.</text>
</comment>
<dbReference type="InterPro" id="IPR034148">
    <property type="entry name" value="NCBP2_RRM"/>
</dbReference>
<dbReference type="Proteomes" id="UP000887574">
    <property type="component" value="Unplaced"/>
</dbReference>
<dbReference type="InterPro" id="IPR012677">
    <property type="entry name" value="Nucleotide-bd_a/b_plait_sf"/>
</dbReference>
<proteinExistence type="inferred from homology"/>
<keyword evidence="4 10" id="KW-0694">RNA-binding</keyword>
<name>A0A915CQ79_9BILA</name>
<evidence type="ECO:0000256" key="3">
    <source>
        <dbReference type="ARBA" id="ARBA00022664"/>
    </source>
</evidence>
<organism evidence="13 14">
    <name type="scientific">Ditylenchus dipsaci</name>
    <dbReference type="NCBI Taxonomy" id="166011"/>
    <lineage>
        <taxon>Eukaryota</taxon>
        <taxon>Metazoa</taxon>
        <taxon>Ecdysozoa</taxon>
        <taxon>Nematoda</taxon>
        <taxon>Chromadorea</taxon>
        <taxon>Rhabditida</taxon>
        <taxon>Tylenchina</taxon>
        <taxon>Tylenchomorpha</taxon>
        <taxon>Sphaerularioidea</taxon>
        <taxon>Anguinidae</taxon>
        <taxon>Anguininae</taxon>
        <taxon>Ditylenchus</taxon>
    </lineage>
</organism>
<protein>
    <recommendedName>
        <fullName evidence="11">Nuclear cap-binding protein subunit 2</fullName>
    </recommendedName>
    <alternativeName>
        <fullName evidence="11">20 kDa nuclear cap-binding protein</fullName>
    </alternativeName>
</protein>
<comment type="subunit">
    <text evidence="9 11">Component of the nuclear cap-binding complex (CBC), a heterodimer composed of ncbp-1 and ncbp-2 that interacts with m7GpppG-capped RNA.</text>
</comment>
<keyword evidence="5" id="KW-0943">RNA-mediated gene silencing</keyword>
<evidence type="ECO:0000256" key="1">
    <source>
        <dbReference type="ARBA" id="ARBA00004123"/>
    </source>
</evidence>
<evidence type="ECO:0000313" key="13">
    <source>
        <dbReference type="Proteomes" id="UP000887574"/>
    </source>
</evidence>
<dbReference type="AlphaFoldDB" id="A0A915CQ79"/>
<dbReference type="SMART" id="SM00360">
    <property type="entry name" value="RRM"/>
    <property type="match status" value="1"/>
</dbReference>
<evidence type="ECO:0000256" key="11">
    <source>
        <dbReference type="RuleBase" id="RU364036"/>
    </source>
</evidence>
<dbReference type="Gene3D" id="3.30.70.330">
    <property type="match status" value="1"/>
</dbReference>
<dbReference type="Pfam" id="PF00076">
    <property type="entry name" value="RRM_1"/>
    <property type="match status" value="1"/>
</dbReference>
<dbReference type="PROSITE" id="PS50102">
    <property type="entry name" value="RRM"/>
    <property type="match status" value="1"/>
</dbReference>
<comment type="function">
    <text evidence="8 11">Component of the cap-binding complex (CBC), which binds co-transcriptionally to the 5' cap of pre-mRNAs and is involved in various processes such as pre-mRNA splicing and RNA-mediated gene silencing (RNAi). The CBC complex is involved in miRNA-mediated RNA interference and is required for primary microRNAs (miRNAs) processing. In the CBC complex, ncbp-2 recognizes and binds capped RNAs (m7GpppG-capped RNA) but requires ncbp-1 to stabilize the movement of its N-terminal loop and lock the CBC into a high affinity cap-binding state with the cap structure.</text>
</comment>
<dbReference type="FunFam" id="3.30.70.330:FF:000128">
    <property type="entry name" value="Nuclear cap-binding protein subunit 2"/>
    <property type="match status" value="1"/>
</dbReference>
<evidence type="ECO:0000256" key="9">
    <source>
        <dbReference type="ARBA" id="ARBA00063437"/>
    </source>
</evidence>
<dbReference type="InterPro" id="IPR027157">
    <property type="entry name" value="NCBP2"/>
</dbReference>
<dbReference type="GO" id="GO:0000339">
    <property type="term" value="F:RNA cap binding"/>
    <property type="evidence" value="ECO:0007669"/>
    <property type="project" value="InterPro"/>
</dbReference>
<dbReference type="GO" id="GO:0005634">
    <property type="term" value="C:nucleus"/>
    <property type="evidence" value="ECO:0007669"/>
    <property type="project" value="UniProtKB-SubCell"/>
</dbReference>
<dbReference type="GO" id="GO:0005846">
    <property type="term" value="C:nuclear cap binding complex"/>
    <property type="evidence" value="ECO:0007669"/>
    <property type="project" value="InterPro"/>
</dbReference>
<reference evidence="14" key="1">
    <citation type="submission" date="2022-11" db="UniProtKB">
        <authorList>
            <consortium name="WormBaseParasite"/>
        </authorList>
    </citation>
    <scope>IDENTIFICATION</scope>
</reference>
<comment type="subcellular location">
    <subcellularLocation>
        <location evidence="1 11">Nucleus</location>
    </subcellularLocation>
</comment>
<keyword evidence="6 11" id="KW-0508">mRNA splicing</keyword>
<accession>A0A915CQ79</accession>
<dbReference type="WBParaSite" id="jg11477">
    <property type="protein sequence ID" value="jg11477"/>
    <property type="gene ID" value="jg11477"/>
</dbReference>
<evidence type="ECO:0000256" key="2">
    <source>
        <dbReference type="ARBA" id="ARBA00010725"/>
    </source>
</evidence>
<dbReference type="GO" id="GO:0045292">
    <property type="term" value="P:mRNA cis splicing, via spliceosome"/>
    <property type="evidence" value="ECO:0007669"/>
    <property type="project" value="InterPro"/>
</dbReference>
<dbReference type="SUPFAM" id="SSF54928">
    <property type="entry name" value="RNA-binding domain, RBD"/>
    <property type="match status" value="1"/>
</dbReference>
<keyword evidence="3 11" id="KW-0507">mRNA processing</keyword>
<feature type="domain" description="RRM" evidence="12">
    <location>
        <begin position="36"/>
        <end position="114"/>
    </location>
</feature>
<evidence type="ECO:0000256" key="10">
    <source>
        <dbReference type="PROSITE-ProRule" id="PRU00176"/>
    </source>
</evidence>
<evidence type="ECO:0000256" key="5">
    <source>
        <dbReference type="ARBA" id="ARBA00023158"/>
    </source>
</evidence>
<dbReference type="InterPro" id="IPR035979">
    <property type="entry name" value="RBD_domain_sf"/>
</dbReference>
<evidence type="ECO:0000256" key="4">
    <source>
        <dbReference type="ARBA" id="ARBA00022884"/>
    </source>
</evidence>
<sequence length="152" mass="17708">MLDPKSKDKAAQLSTYRDLRFSGSDREQERLLSLSTTLYVGNLSYFTMEEQVFELFGRAGDIRRVIMGLDRKQKTPCGFCFVEYYTRFDAENAIRYINGTRLDDRIIRTDWDAGFVEGRQFGRGRHGGQVRDEHRQNFDAGRGGWSKMITNR</sequence>
<evidence type="ECO:0000256" key="6">
    <source>
        <dbReference type="ARBA" id="ARBA00023187"/>
    </source>
</evidence>
<keyword evidence="13" id="KW-1185">Reference proteome</keyword>
<keyword evidence="7 11" id="KW-0539">Nucleus</keyword>
<dbReference type="PANTHER" id="PTHR18847:SF0">
    <property type="entry name" value="NUCLEAR CAP-BINDING PROTEIN SUBUNIT 2"/>
    <property type="match status" value="1"/>
</dbReference>
<dbReference type="CDD" id="cd12240">
    <property type="entry name" value="RRM_NCBP2"/>
    <property type="match status" value="1"/>
</dbReference>
<evidence type="ECO:0000259" key="12">
    <source>
        <dbReference type="PROSITE" id="PS50102"/>
    </source>
</evidence>
<evidence type="ECO:0000313" key="14">
    <source>
        <dbReference type="WBParaSite" id="jg11477"/>
    </source>
</evidence>
<evidence type="ECO:0000256" key="8">
    <source>
        <dbReference type="ARBA" id="ARBA00055349"/>
    </source>
</evidence>
<dbReference type="InterPro" id="IPR000504">
    <property type="entry name" value="RRM_dom"/>
</dbReference>
<dbReference type="GO" id="GO:0031053">
    <property type="term" value="P:primary miRNA processing"/>
    <property type="evidence" value="ECO:0007669"/>
    <property type="project" value="UniProtKB-ARBA"/>
</dbReference>